<protein>
    <recommendedName>
        <fullName evidence="4">t-SNARE coiled-coil homology domain-containing protein</fullName>
    </recommendedName>
</protein>
<evidence type="ECO:0000313" key="2">
    <source>
        <dbReference type="EMBL" id="OHA47572.1"/>
    </source>
</evidence>
<dbReference type="STRING" id="1802362.A2806_03160"/>
<accession>A0A1G2PIX1</accession>
<name>A0A1G2PIX1_9BACT</name>
<comment type="caution">
    <text evidence="2">The sequence shown here is derived from an EMBL/GenBank/DDBJ whole genome shotgun (WGS) entry which is preliminary data.</text>
</comment>
<organism evidence="2 3">
    <name type="scientific">Candidatus Terrybacteria bacterium RIFCSPHIGHO2_01_FULL_48_17</name>
    <dbReference type="NCBI Taxonomy" id="1802362"/>
    <lineage>
        <taxon>Bacteria</taxon>
        <taxon>Candidatus Terryibacteriota</taxon>
    </lineage>
</organism>
<dbReference type="Gene3D" id="1.20.1270.70">
    <property type="entry name" value="Designed single chain three-helix bundle"/>
    <property type="match status" value="1"/>
</dbReference>
<sequence>MERLSGNGLDQVERFTDNGHMGDSATKQDIEQLGQRIERKIDAIDEKVDVLDKMVGTIDEKIDALAGSVQREFLRIDERFQKIEERLAEHNRNFQSIATILERIELRLSQMAYDIDIKELQKRVARLEERAGLNQ</sequence>
<dbReference type="EMBL" id="MHSS01000016">
    <property type="protein sequence ID" value="OHA47572.1"/>
    <property type="molecule type" value="Genomic_DNA"/>
</dbReference>
<evidence type="ECO:0000256" key="1">
    <source>
        <dbReference type="SAM" id="MobiDB-lite"/>
    </source>
</evidence>
<proteinExistence type="predicted"/>
<gene>
    <name evidence="2" type="ORF">A2806_03160</name>
</gene>
<dbReference type="AlphaFoldDB" id="A0A1G2PIX1"/>
<dbReference type="Proteomes" id="UP000177629">
    <property type="component" value="Unassembled WGS sequence"/>
</dbReference>
<feature type="region of interest" description="Disordered" evidence="1">
    <location>
        <begin position="1"/>
        <end position="28"/>
    </location>
</feature>
<evidence type="ECO:0000313" key="3">
    <source>
        <dbReference type="Proteomes" id="UP000177629"/>
    </source>
</evidence>
<evidence type="ECO:0008006" key="4">
    <source>
        <dbReference type="Google" id="ProtNLM"/>
    </source>
</evidence>
<reference evidence="2 3" key="1">
    <citation type="journal article" date="2016" name="Nat. Commun.">
        <title>Thousands of microbial genomes shed light on interconnected biogeochemical processes in an aquifer system.</title>
        <authorList>
            <person name="Anantharaman K."/>
            <person name="Brown C.T."/>
            <person name="Hug L.A."/>
            <person name="Sharon I."/>
            <person name="Castelle C.J."/>
            <person name="Probst A.J."/>
            <person name="Thomas B.C."/>
            <person name="Singh A."/>
            <person name="Wilkins M.J."/>
            <person name="Karaoz U."/>
            <person name="Brodie E.L."/>
            <person name="Williams K.H."/>
            <person name="Hubbard S.S."/>
            <person name="Banfield J.F."/>
        </authorList>
    </citation>
    <scope>NUCLEOTIDE SEQUENCE [LARGE SCALE GENOMIC DNA]</scope>
</reference>